<protein>
    <submittedName>
        <fullName evidence="2">Deoxycytidine kinase</fullName>
    </submittedName>
    <submittedName>
        <fullName evidence="5">Uncharacterized protein LOC109723137</fullName>
    </submittedName>
</protein>
<dbReference type="Proteomes" id="UP000092600">
    <property type="component" value="Unassembled WGS sequence"/>
</dbReference>
<evidence type="ECO:0000313" key="5">
    <source>
        <dbReference type="RefSeq" id="XP_020106954.1"/>
    </source>
</evidence>
<dbReference type="PANTHER" id="PTHR10513:SF35">
    <property type="entry name" value="DEOXYADENOSINE KINASE"/>
    <property type="match status" value="1"/>
</dbReference>
<dbReference type="CDD" id="cd01673">
    <property type="entry name" value="dNK"/>
    <property type="match status" value="1"/>
</dbReference>
<dbReference type="Gene3D" id="3.40.50.300">
    <property type="entry name" value="P-loop containing nucleotide triphosphate hydrolases"/>
    <property type="match status" value="1"/>
</dbReference>
<dbReference type="InterPro" id="IPR031314">
    <property type="entry name" value="DNK_dom"/>
</dbReference>
<gene>
    <name evidence="5" type="primary">LOC109723137</name>
    <name evidence="2" type="ORF">ACMD2_03040</name>
</gene>
<dbReference type="Gramene" id="Aco003261.1.mrna1">
    <property type="protein sequence ID" value="Aco003261.1.mrna1"/>
    <property type="gene ID" value="Aco003261.1.path1"/>
</dbReference>
<dbReference type="OrthoDB" id="567086at2759"/>
<dbReference type="GO" id="GO:0005737">
    <property type="term" value="C:cytoplasm"/>
    <property type="evidence" value="ECO:0007669"/>
    <property type="project" value="TreeGrafter"/>
</dbReference>
<evidence type="ECO:0000313" key="4">
    <source>
        <dbReference type="Proteomes" id="UP000515123"/>
    </source>
</evidence>
<sequence>MQKLWCAAAVPGPVLSTAGWLEVRALRLNPLSRFSMRALHLQPPPSHGAAAAAAAAANRTTTTHSICYCGGLRSKCAWPPLLRRDQAPPFGAWSHGGGERGFRAAEGLRNREKGECVSGFDVEERGKAEEKGEEVGEGERKALEGHERVERRVRSGGFNAPPAESVELLTIPGVGPRNLRKLMDKGYSGVAKLKQLYRDKFFGKSSEKMVEFLRSSVGIIHKNHAESITTFIKESVDEELEEENPHSEIKSTQKKRLTFCVEGNISVGKTTFLQRIANETFELRDLVEIVPEPIAKWQDVGPEHFNILDAFYAEPQRYAYTFQNYVFVTRVMQERESAGGIKPLRLMERSVFSDRMVFVRAVHEANWMNEMEISIYDSWFDPVVSSLPGLIPDGFIYLRASPDTCHKRMMLRKRAEEGGVSLDYLRGLHEKHESWLFPFQSGNHGVLSVSQLPKHMDSSLHPDIRDRVFYLEGNHLHSSIQKVPALVLDCEPNIDFSKDIEAKRQYARQVAEFFEFVKRKNSDSFGETSTDRKNTNQQVVLPYNSGVWVPQDGHLPEAALKSLHFVRV</sequence>
<dbReference type="SUPFAM" id="SSF52540">
    <property type="entry name" value="P-loop containing nucleoside triphosphate hydrolases"/>
    <property type="match status" value="1"/>
</dbReference>
<dbReference type="Proteomes" id="UP000515123">
    <property type="component" value="Linkage group 17"/>
</dbReference>
<dbReference type="STRING" id="4615.A0A199ULR7"/>
<dbReference type="InterPro" id="IPR027417">
    <property type="entry name" value="P-loop_NTPase"/>
</dbReference>
<organism evidence="2 3">
    <name type="scientific">Ananas comosus</name>
    <name type="common">Pineapple</name>
    <name type="synonym">Ananas ananas</name>
    <dbReference type="NCBI Taxonomy" id="4615"/>
    <lineage>
        <taxon>Eukaryota</taxon>
        <taxon>Viridiplantae</taxon>
        <taxon>Streptophyta</taxon>
        <taxon>Embryophyta</taxon>
        <taxon>Tracheophyta</taxon>
        <taxon>Spermatophyta</taxon>
        <taxon>Magnoliopsida</taxon>
        <taxon>Liliopsida</taxon>
        <taxon>Poales</taxon>
        <taxon>Bromeliaceae</taxon>
        <taxon>Bromelioideae</taxon>
        <taxon>Ananas</taxon>
    </lineage>
</organism>
<accession>A0A199ULR7</accession>
<feature type="domain" description="Deoxynucleoside kinase" evidence="1">
    <location>
        <begin position="259"/>
        <end position="513"/>
    </location>
</feature>
<dbReference type="AlphaFoldDB" id="A0A199ULR7"/>
<keyword evidence="4" id="KW-1185">Reference proteome</keyword>
<dbReference type="Pfam" id="PF01712">
    <property type="entry name" value="dNK"/>
    <property type="match status" value="1"/>
</dbReference>
<keyword evidence="2" id="KW-0418">Kinase</keyword>
<dbReference type="GO" id="GO:0019136">
    <property type="term" value="F:deoxynucleoside kinase activity"/>
    <property type="evidence" value="ECO:0007669"/>
    <property type="project" value="TreeGrafter"/>
</dbReference>
<reference evidence="2 3" key="1">
    <citation type="journal article" date="2016" name="DNA Res.">
        <title>The draft genome of MD-2 pineapple using hybrid error correction of long reads.</title>
        <authorList>
            <person name="Redwan R.M."/>
            <person name="Saidin A."/>
            <person name="Kumar S.V."/>
        </authorList>
    </citation>
    <scope>NUCLEOTIDE SEQUENCE [LARGE SCALE GENOMIC DNA]</scope>
    <source>
        <strain evidence="3">cv. MD2</strain>
        <tissue evidence="2">Leaf</tissue>
    </source>
</reference>
<dbReference type="EMBL" id="LSRQ01006888">
    <property type="protein sequence ID" value="OAY65530.1"/>
    <property type="molecule type" value="Genomic_DNA"/>
</dbReference>
<dbReference type="InterPro" id="IPR050566">
    <property type="entry name" value="Deoxyribonucleoside_kinase"/>
</dbReference>
<evidence type="ECO:0000259" key="1">
    <source>
        <dbReference type="Pfam" id="PF01712"/>
    </source>
</evidence>
<name>A0A199ULR7_ANACO</name>
<evidence type="ECO:0000313" key="3">
    <source>
        <dbReference type="Proteomes" id="UP000092600"/>
    </source>
</evidence>
<keyword evidence="2" id="KW-0808">Transferase</keyword>
<proteinExistence type="predicted"/>
<dbReference type="PANTHER" id="PTHR10513">
    <property type="entry name" value="DEOXYNUCLEOSIDE KINASE"/>
    <property type="match status" value="1"/>
</dbReference>
<dbReference type="RefSeq" id="XP_020106954.1">
    <property type="nucleotide sequence ID" value="XM_020251365.1"/>
</dbReference>
<dbReference type="GeneID" id="109723137"/>
<evidence type="ECO:0000313" key="2">
    <source>
        <dbReference type="EMBL" id="OAY65530.1"/>
    </source>
</evidence>
<reference evidence="5" key="2">
    <citation type="submission" date="2025-04" db="UniProtKB">
        <authorList>
            <consortium name="RefSeq"/>
        </authorList>
    </citation>
    <scope>IDENTIFICATION</scope>
    <source>
        <tissue evidence="5">Leaf</tissue>
    </source>
</reference>